<protein>
    <submittedName>
        <fullName evidence="1">Chromosome 2, complete genome</fullName>
    </submittedName>
</protein>
<accession>A0A098DCS8</accession>
<name>A0A098DCS8_GIBZE</name>
<gene>
    <name evidence="1" type="ORF">FGRAMPH1_01T09903</name>
</gene>
<dbReference type="InParanoid" id="A0A098DCS8"/>
<accession>A0A0E0RZS9</accession>
<dbReference type="AlphaFoldDB" id="A0A098DCS8"/>
<evidence type="ECO:0000313" key="1">
    <source>
        <dbReference type="EMBL" id="CEF76754.1"/>
    </source>
</evidence>
<reference evidence="1 3" key="3">
    <citation type="journal article" date="2015" name="BMC Genomics">
        <title>The completed genome sequence of the pathogenic ascomycete fungus Fusarium graminearum.</title>
        <authorList>
            <person name="King R."/>
            <person name="Urban M."/>
            <person name="Hammond-Kosack M.C."/>
            <person name="Hassani-Pak K."/>
            <person name="Hammond-Kosack K.E."/>
        </authorList>
    </citation>
    <scope>NUCLEOTIDE SEQUENCE [LARGE SCALE GENOMIC DNA]</scope>
    <source>
        <strain evidence="3">ATCC MYA-4620 / CBS 123657 / FGSC 9075 / NRRL 31084 / PH-1</strain>
        <strain evidence="1">PH-1</strain>
    </source>
</reference>
<keyword evidence="3" id="KW-1185">Reference proteome</keyword>
<proteinExistence type="predicted"/>
<evidence type="ECO:0000313" key="3">
    <source>
        <dbReference type="Proteomes" id="UP000070720"/>
    </source>
</evidence>
<sequence length="84" mass="9209">MHVILSTQATRPYHIRQVSISSRAVHGTPLIQKAKVFRYTPHVGVRLGQIVNHAELHSLANAELGACVSHDQDTTTSSASRLKL</sequence>
<evidence type="ECO:0000313" key="2">
    <source>
        <dbReference type="EnsemblFungi" id="CEF76754"/>
    </source>
</evidence>
<reference evidence="2 3" key="1">
    <citation type="journal article" date="2007" name="Science">
        <title>The Fusarium graminearum genome reveals a link between localized polymorphism and pathogen specialization.</title>
        <authorList>
            <person name="Cuomo C.A."/>
            <person name="Gueldener U."/>
            <person name="Xu J.-R."/>
            <person name="Trail F."/>
            <person name="Turgeon B.G."/>
            <person name="Di Pietro A."/>
            <person name="Walton J.D."/>
            <person name="Ma L.-J."/>
            <person name="Baker S.E."/>
            <person name="Rep M."/>
            <person name="Adam G."/>
            <person name="Antoniw J."/>
            <person name="Baldwin T."/>
            <person name="Calvo S.E."/>
            <person name="Chang Y.-L."/>
            <person name="DeCaprio D."/>
            <person name="Gale L.R."/>
            <person name="Gnerre S."/>
            <person name="Goswami R.S."/>
            <person name="Hammond-Kosack K."/>
            <person name="Harris L.J."/>
            <person name="Hilburn K."/>
            <person name="Kennell J.C."/>
            <person name="Kroken S."/>
            <person name="Magnuson J.K."/>
            <person name="Mannhaupt G."/>
            <person name="Mauceli E.W."/>
            <person name="Mewes H.-W."/>
            <person name="Mitterbauer R."/>
            <person name="Muehlbauer G."/>
            <person name="Muensterkoetter M."/>
            <person name="Nelson D."/>
            <person name="O'Donnell K."/>
            <person name="Ouellet T."/>
            <person name="Qi W."/>
            <person name="Quesneville H."/>
            <person name="Roncero M.I.G."/>
            <person name="Seong K.-Y."/>
            <person name="Tetko I.V."/>
            <person name="Urban M."/>
            <person name="Waalwijk C."/>
            <person name="Ward T.J."/>
            <person name="Yao J."/>
            <person name="Birren B.W."/>
            <person name="Kistler H.C."/>
        </authorList>
    </citation>
    <scope>NUCLEOTIDE SEQUENCE [LARGE SCALE GENOMIC DNA]</scope>
    <source>
        <strain evidence="3">ATCC MYA-4620 / CBS 123657 / FGSC 9075 / NRRL 31084 / PH-1</strain>
        <strain evidence="2">PH-1 / ATCC MYA-4620 / FGSC 9075 / NRRL 31084</strain>
    </source>
</reference>
<dbReference type="Proteomes" id="UP000070720">
    <property type="component" value="Chromosome 2"/>
</dbReference>
<dbReference type="EnsemblFungi" id="CEF76754">
    <property type="protein sequence ID" value="CEF76754"/>
    <property type="gene ID" value="FGRRES_13372"/>
</dbReference>
<organism evidence="1 3">
    <name type="scientific">Gibberella zeae (strain ATCC MYA-4620 / CBS 123657 / FGSC 9075 / NRRL 31084 / PH-1)</name>
    <name type="common">Wheat head blight fungus</name>
    <name type="synonym">Fusarium graminearum</name>
    <dbReference type="NCBI Taxonomy" id="229533"/>
    <lineage>
        <taxon>Eukaryota</taxon>
        <taxon>Fungi</taxon>
        <taxon>Dikarya</taxon>
        <taxon>Ascomycota</taxon>
        <taxon>Pezizomycotina</taxon>
        <taxon>Sordariomycetes</taxon>
        <taxon>Hypocreomycetidae</taxon>
        <taxon>Hypocreales</taxon>
        <taxon>Nectriaceae</taxon>
        <taxon>Fusarium</taxon>
    </lineage>
</organism>
<reference evidence="2 3" key="2">
    <citation type="journal article" date="2010" name="Nature">
        <title>Comparative genomics reveals mobile pathogenicity chromosomes in Fusarium.</title>
        <authorList>
            <person name="Ma L.J."/>
            <person name="van der Does H.C."/>
            <person name="Borkovich K.A."/>
            <person name="Coleman J.J."/>
            <person name="Daboussi M.J."/>
            <person name="Di Pietro A."/>
            <person name="Dufresne M."/>
            <person name="Freitag M."/>
            <person name="Grabherr M."/>
            <person name="Henrissat B."/>
            <person name="Houterman P.M."/>
            <person name="Kang S."/>
            <person name="Shim W.B."/>
            <person name="Woloshuk C."/>
            <person name="Xie X."/>
            <person name="Xu J.R."/>
            <person name="Antoniw J."/>
            <person name="Baker S.E."/>
            <person name="Bluhm B.H."/>
            <person name="Breakspear A."/>
            <person name="Brown D.W."/>
            <person name="Butchko R.A."/>
            <person name="Chapman S."/>
            <person name="Coulson R."/>
            <person name="Coutinho P.M."/>
            <person name="Danchin E.G."/>
            <person name="Diener A."/>
            <person name="Gale L.R."/>
            <person name="Gardiner D.M."/>
            <person name="Goff S."/>
            <person name="Hammond-Kosack K.E."/>
            <person name="Hilburn K."/>
            <person name="Hua-Van A."/>
            <person name="Jonkers W."/>
            <person name="Kazan K."/>
            <person name="Kodira C.D."/>
            <person name="Koehrsen M."/>
            <person name="Kumar L."/>
            <person name="Lee Y.H."/>
            <person name="Li L."/>
            <person name="Manners J.M."/>
            <person name="Miranda-Saavedra D."/>
            <person name="Mukherjee M."/>
            <person name="Park G."/>
            <person name="Park J."/>
            <person name="Park S.Y."/>
            <person name="Proctor R.H."/>
            <person name="Regev A."/>
            <person name="Ruiz-Roldan M.C."/>
            <person name="Sain D."/>
            <person name="Sakthikumar S."/>
            <person name="Sykes S."/>
            <person name="Schwartz D.C."/>
            <person name="Turgeon B.G."/>
            <person name="Wapinski I."/>
            <person name="Yoder O."/>
            <person name="Young S."/>
            <person name="Zeng Q."/>
            <person name="Zhou S."/>
            <person name="Galagan J."/>
            <person name="Cuomo C.A."/>
            <person name="Kistler H.C."/>
            <person name="Rep M."/>
        </authorList>
    </citation>
    <scope>GENOME REANNOTATION</scope>
    <source>
        <strain evidence="3">ATCC MYA-4620 / CBS 123657 / FGSC 9075 / NRRL 31084 / PH-1</strain>
        <strain evidence="2">PH-1 / ATCC MYA-4620 / FGSC 9075 / NRRL 31084</strain>
    </source>
</reference>
<dbReference type="EMBL" id="HG970333">
    <property type="protein sequence ID" value="CEF76754.1"/>
    <property type="molecule type" value="Genomic_DNA"/>
</dbReference>
<reference evidence="2" key="4">
    <citation type="submission" date="2017-01" db="UniProtKB">
        <authorList>
            <consortium name="EnsemblFungi"/>
        </authorList>
    </citation>
    <scope>IDENTIFICATION</scope>
    <source>
        <strain evidence="2">PH-1 / ATCC MYA-4620 / FGSC 9075 / NRRL 31084</strain>
    </source>
</reference>